<dbReference type="EMBL" id="BMWH01000002">
    <property type="protein sequence ID" value="GGZ73286.1"/>
    <property type="molecule type" value="Genomic_DNA"/>
</dbReference>
<dbReference type="AlphaFoldDB" id="A0A918QYP4"/>
<sequence length="131" mass="13848">MLLTIRVKPAPHLRAAFAKWAVAQTPKVDTCSHSEFCVPPDLFTLVPEELLIGATVDGHRYRSPLEDEQLAAGPQEREPVPGQPPPGGQVVAGDAQDDSGRAGAAAPAKTRARRTPAAAGGRRKAKPEDGR</sequence>
<dbReference type="RefSeq" id="WP_190055922.1">
    <property type="nucleotide sequence ID" value="NZ_BMWH01000002.1"/>
</dbReference>
<organism evidence="2 3">
    <name type="scientific">Streptomyces echinoruber</name>
    <dbReference type="NCBI Taxonomy" id="68898"/>
    <lineage>
        <taxon>Bacteria</taxon>
        <taxon>Bacillati</taxon>
        <taxon>Actinomycetota</taxon>
        <taxon>Actinomycetes</taxon>
        <taxon>Kitasatosporales</taxon>
        <taxon>Streptomycetaceae</taxon>
        <taxon>Streptomyces</taxon>
    </lineage>
</organism>
<keyword evidence="3" id="KW-1185">Reference proteome</keyword>
<comment type="caution">
    <text evidence="2">The sequence shown here is derived from an EMBL/GenBank/DDBJ whole genome shotgun (WGS) entry which is preliminary data.</text>
</comment>
<evidence type="ECO:0000256" key="1">
    <source>
        <dbReference type="SAM" id="MobiDB-lite"/>
    </source>
</evidence>
<reference evidence="2" key="1">
    <citation type="journal article" date="2014" name="Int. J. Syst. Evol. Microbiol.">
        <title>Complete genome sequence of Corynebacterium casei LMG S-19264T (=DSM 44701T), isolated from a smear-ripened cheese.</title>
        <authorList>
            <consortium name="US DOE Joint Genome Institute (JGI-PGF)"/>
            <person name="Walter F."/>
            <person name="Albersmeier A."/>
            <person name="Kalinowski J."/>
            <person name="Ruckert C."/>
        </authorList>
    </citation>
    <scope>NUCLEOTIDE SEQUENCE</scope>
    <source>
        <strain evidence="2">JCM 5016</strain>
    </source>
</reference>
<feature type="compositionally biased region" description="Low complexity" evidence="1">
    <location>
        <begin position="101"/>
        <end position="120"/>
    </location>
</feature>
<name>A0A918QYP4_9ACTN</name>
<evidence type="ECO:0000313" key="3">
    <source>
        <dbReference type="Proteomes" id="UP000623010"/>
    </source>
</evidence>
<feature type="region of interest" description="Disordered" evidence="1">
    <location>
        <begin position="62"/>
        <end position="131"/>
    </location>
</feature>
<gene>
    <name evidence="2" type="ORF">GCM10010389_08570</name>
</gene>
<protein>
    <submittedName>
        <fullName evidence="2">Uncharacterized protein</fullName>
    </submittedName>
</protein>
<evidence type="ECO:0000313" key="2">
    <source>
        <dbReference type="EMBL" id="GGZ73286.1"/>
    </source>
</evidence>
<proteinExistence type="predicted"/>
<dbReference type="Proteomes" id="UP000623010">
    <property type="component" value="Unassembled WGS sequence"/>
</dbReference>
<accession>A0A918QYP4</accession>
<reference evidence="2" key="2">
    <citation type="submission" date="2020-09" db="EMBL/GenBank/DDBJ databases">
        <authorList>
            <person name="Sun Q."/>
            <person name="Ohkuma M."/>
        </authorList>
    </citation>
    <scope>NUCLEOTIDE SEQUENCE</scope>
    <source>
        <strain evidence="2">JCM 5016</strain>
    </source>
</reference>